<keyword evidence="4" id="KW-1185">Reference proteome</keyword>
<dbReference type="Proteomes" id="UP000318437">
    <property type="component" value="Unassembled WGS sequence"/>
</dbReference>
<keyword evidence="1" id="KW-0812">Transmembrane</keyword>
<dbReference type="InterPro" id="IPR011453">
    <property type="entry name" value="DUF1559"/>
</dbReference>
<evidence type="ECO:0000313" key="4">
    <source>
        <dbReference type="Proteomes" id="UP000318437"/>
    </source>
</evidence>
<dbReference type="Pfam" id="PF07596">
    <property type="entry name" value="SBP_bac_10"/>
    <property type="match status" value="1"/>
</dbReference>
<dbReference type="Pfam" id="PF07963">
    <property type="entry name" value="N_methyl"/>
    <property type="match status" value="1"/>
</dbReference>
<evidence type="ECO:0000256" key="1">
    <source>
        <dbReference type="SAM" id="Phobius"/>
    </source>
</evidence>
<dbReference type="NCBIfam" id="TIGR02532">
    <property type="entry name" value="IV_pilin_GFxxxE"/>
    <property type="match status" value="1"/>
</dbReference>
<feature type="domain" description="DUF1559" evidence="2">
    <location>
        <begin position="59"/>
        <end position="320"/>
    </location>
</feature>
<dbReference type="RefSeq" id="WP_146452751.1">
    <property type="nucleotide sequence ID" value="NZ_SJPS01000009.1"/>
</dbReference>
<protein>
    <recommendedName>
        <fullName evidence="2">DUF1559 domain-containing protein</fullName>
    </recommendedName>
</protein>
<dbReference type="NCBIfam" id="TIGR04294">
    <property type="entry name" value="pre_pil_HX9DG"/>
    <property type="match status" value="1"/>
</dbReference>
<dbReference type="AlphaFoldDB" id="A0A5C6CAQ5"/>
<dbReference type="Gene3D" id="3.30.700.10">
    <property type="entry name" value="Glycoprotein, Type 4 Pilin"/>
    <property type="match status" value="1"/>
</dbReference>
<dbReference type="PANTHER" id="PTHR30093">
    <property type="entry name" value="GENERAL SECRETION PATHWAY PROTEIN G"/>
    <property type="match status" value="1"/>
</dbReference>
<dbReference type="OrthoDB" id="255848at2"/>
<name>A0A5C6CAQ5_9BACT</name>
<evidence type="ECO:0000313" key="3">
    <source>
        <dbReference type="EMBL" id="TWU21803.1"/>
    </source>
</evidence>
<dbReference type="SUPFAM" id="SSF54523">
    <property type="entry name" value="Pili subunits"/>
    <property type="match status" value="1"/>
</dbReference>
<feature type="transmembrane region" description="Helical" evidence="1">
    <location>
        <begin position="37"/>
        <end position="58"/>
    </location>
</feature>
<dbReference type="InterPro" id="IPR012902">
    <property type="entry name" value="N_methyl_site"/>
</dbReference>
<dbReference type="InterPro" id="IPR045584">
    <property type="entry name" value="Pilin-like"/>
</dbReference>
<evidence type="ECO:0000259" key="2">
    <source>
        <dbReference type="Pfam" id="PF07596"/>
    </source>
</evidence>
<keyword evidence="1" id="KW-1133">Transmembrane helix</keyword>
<accession>A0A5C6CAQ5</accession>
<dbReference type="PROSITE" id="PS00409">
    <property type="entry name" value="PROKAR_NTER_METHYL"/>
    <property type="match status" value="1"/>
</dbReference>
<proteinExistence type="predicted"/>
<sequence length="338" mass="36886">MIHRKLHIRTLGPGLRRSRYPSERDTHSSRPLHGFTLVELLVVIAIIGVLVALLLPAVQAARESARKSQCINNLKQMGLGGQNHMSTYHGLLPPGYLRDKGSFQKLGIFTALLPFMEQQAVYDQIQFDKTNPPTAFDDPIRDQIVNIYLCPSWPDQAVMKAGTPSQIGALTTYAGVGGAISSPTVELIGGEYPDNGAFALKQKSPTEIVGHQRSAKEITDGQSATFMIGEFVHRDCTVGGECSDPPGNVRPWYISGFQSGIGQIPLVYSFKELEYSPNTRGLTRSLQGWNRMPMGSYHPGITHFVHVDGSVHGVSDDIDITAYHARATVNGGEVAYAD</sequence>
<reference evidence="3 4" key="1">
    <citation type="submission" date="2019-02" db="EMBL/GenBank/DDBJ databases">
        <title>Deep-cultivation of Planctomycetes and their phenomic and genomic characterization uncovers novel biology.</title>
        <authorList>
            <person name="Wiegand S."/>
            <person name="Jogler M."/>
            <person name="Boedeker C."/>
            <person name="Pinto D."/>
            <person name="Vollmers J."/>
            <person name="Rivas-Marin E."/>
            <person name="Kohn T."/>
            <person name="Peeters S.H."/>
            <person name="Heuer A."/>
            <person name="Rast P."/>
            <person name="Oberbeckmann S."/>
            <person name="Bunk B."/>
            <person name="Jeske O."/>
            <person name="Meyerdierks A."/>
            <person name="Storesund J.E."/>
            <person name="Kallscheuer N."/>
            <person name="Luecker S."/>
            <person name="Lage O.M."/>
            <person name="Pohl T."/>
            <person name="Merkel B.J."/>
            <person name="Hornburger P."/>
            <person name="Mueller R.-W."/>
            <person name="Bruemmer F."/>
            <person name="Labrenz M."/>
            <person name="Spormann A.M."/>
            <person name="Op Den Camp H."/>
            <person name="Overmann J."/>
            <person name="Amann R."/>
            <person name="Jetten M.S.M."/>
            <person name="Mascher T."/>
            <person name="Medema M.H."/>
            <person name="Devos D.P."/>
            <person name="Kaster A.-K."/>
            <person name="Ovreas L."/>
            <person name="Rohde M."/>
            <person name="Galperin M.Y."/>
            <person name="Jogler C."/>
        </authorList>
    </citation>
    <scope>NUCLEOTIDE SEQUENCE [LARGE SCALE GENOMIC DNA]</scope>
    <source>
        <strain evidence="3 4">Pla144</strain>
    </source>
</reference>
<keyword evidence="1" id="KW-0472">Membrane</keyword>
<gene>
    <name evidence="3" type="ORF">Pla144_44990</name>
</gene>
<organism evidence="3 4">
    <name type="scientific">Bythopirellula polymerisocia</name>
    <dbReference type="NCBI Taxonomy" id="2528003"/>
    <lineage>
        <taxon>Bacteria</taxon>
        <taxon>Pseudomonadati</taxon>
        <taxon>Planctomycetota</taxon>
        <taxon>Planctomycetia</taxon>
        <taxon>Pirellulales</taxon>
        <taxon>Lacipirellulaceae</taxon>
        <taxon>Bythopirellula</taxon>
    </lineage>
</organism>
<comment type="caution">
    <text evidence="3">The sequence shown here is derived from an EMBL/GenBank/DDBJ whole genome shotgun (WGS) entry which is preliminary data.</text>
</comment>
<dbReference type="InterPro" id="IPR027558">
    <property type="entry name" value="Pre_pil_HX9DG_C"/>
</dbReference>
<dbReference type="EMBL" id="SJPS01000009">
    <property type="protein sequence ID" value="TWU21803.1"/>
    <property type="molecule type" value="Genomic_DNA"/>
</dbReference>
<dbReference type="PANTHER" id="PTHR30093:SF2">
    <property type="entry name" value="TYPE II SECRETION SYSTEM PROTEIN H"/>
    <property type="match status" value="1"/>
</dbReference>